<keyword evidence="3" id="KW-1185">Reference proteome</keyword>
<proteinExistence type="predicted"/>
<name>A0A0G4P4W9_PENC3</name>
<accession>A0A0G4P4W9</accession>
<feature type="region of interest" description="Disordered" evidence="1">
    <location>
        <begin position="57"/>
        <end position="104"/>
    </location>
</feature>
<dbReference type="AlphaFoldDB" id="A0A0G4P4W9"/>
<evidence type="ECO:0000313" key="2">
    <source>
        <dbReference type="EMBL" id="CRL21342.1"/>
    </source>
</evidence>
<reference evidence="2 3" key="1">
    <citation type="journal article" date="2014" name="Nat. Commun.">
        <title>Multiple recent horizontal transfers of a large genomic region in cheese making fungi.</title>
        <authorList>
            <person name="Cheeseman K."/>
            <person name="Ropars J."/>
            <person name="Renault P."/>
            <person name="Dupont J."/>
            <person name="Gouzy J."/>
            <person name="Branca A."/>
            <person name="Abraham A.L."/>
            <person name="Ceppi M."/>
            <person name="Conseiller E."/>
            <person name="Debuchy R."/>
            <person name="Malagnac F."/>
            <person name="Goarin A."/>
            <person name="Silar P."/>
            <person name="Lacoste S."/>
            <person name="Sallet E."/>
            <person name="Bensimon A."/>
            <person name="Giraud T."/>
            <person name="Brygoo Y."/>
        </authorList>
    </citation>
    <scope>NUCLEOTIDE SEQUENCE [LARGE SCALE GENOMIC DNA]</scope>
    <source>
        <strain evidence="3">FM 013</strain>
    </source>
</reference>
<sequence length="104" mass="11448">MATQLVQLPEVERLSASVVRILGGNPGKHIHRHKHILNWSRPPANLNRHRRRQTLMGSKPSICALGRKSNSTPSSPDTLARRPCQRAARSTQTLSSGSDLQTPA</sequence>
<evidence type="ECO:0000256" key="1">
    <source>
        <dbReference type="SAM" id="MobiDB-lite"/>
    </source>
</evidence>
<feature type="compositionally biased region" description="Polar residues" evidence="1">
    <location>
        <begin position="68"/>
        <end position="77"/>
    </location>
</feature>
<protein>
    <submittedName>
        <fullName evidence="2">Beta-lactamase-like</fullName>
    </submittedName>
</protein>
<organism evidence="2 3">
    <name type="scientific">Penicillium camemberti (strain FM 013)</name>
    <dbReference type="NCBI Taxonomy" id="1429867"/>
    <lineage>
        <taxon>Eukaryota</taxon>
        <taxon>Fungi</taxon>
        <taxon>Dikarya</taxon>
        <taxon>Ascomycota</taxon>
        <taxon>Pezizomycotina</taxon>
        <taxon>Eurotiomycetes</taxon>
        <taxon>Eurotiomycetidae</taxon>
        <taxon>Eurotiales</taxon>
        <taxon>Aspergillaceae</taxon>
        <taxon>Penicillium</taxon>
    </lineage>
</organism>
<gene>
    <name evidence="2" type="ORF">PCAMFM013_S005g000506</name>
</gene>
<evidence type="ECO:0000313" key="3">
    <source>
        <dbReference type="Proteomes" id="UP000053732"/>
    </source>
</evidence>
<dbReference type="EMBL" id="HG793138">
    <property type="protein sequence ID" value="CRL21342.1"/>
    <property type="molecule type" value="Genomic_DNA"/>
</dbReference>
<dbReference type="Proteomes" id="UP000053732">
    <property type="component" value="Unassembled WGS sequence"/>
</dbReference>
<feature type="compositionally biased region" description="Polar residues" evidence="1">
    <location>
        <begin position="88"/>
        <end position="104"/>
    </location>
</feature>